<comment type="similarity">
    <text evidence="3 11">Belongs to the cytochrome P450 family.</text>
</comment>
<dbReference type="PRINTS" id="PR00463">
    <property type="entry name" value="EP450I"/>
</dbReference>
<keyword evidence="4 10" id="KW-0349">Heme</keyword>
<dbReference type="PANTHER" id="PTHR47944">
    <property type="entry name" value="CYTOCHROME P450 98A9"/>
    <property type="match status" value="1"/>
</dbReference>
<keyword evidence="7 10" id="KW-0408">Iron</keyword>
<evidence type="ECO:0008006" key="14">
    <source>
        <dbReference type="Google" id="ProtNLM"/>
    </source>
</evidence>
<evidence type="ECO:0000256" key="12">
    <source>
        <dbReference type="SAM" id="Phobius"/>
    </source>
</evidence>
<evidence type="ECO:0000256" key="1">
    <source>
        <dbReference type="ARBA" id="ARBA00001971"/>
    </source>
</evidence>
<dbReference type="InterPro" id="IPR036396">
    <property type="entry name" value="Cyt_P450_sf"/>
</dbReference>
<evidence type="ECO:0000256" key="5">
    <source>
        <dbReference type="ARBA" id="ARBA00022723"/>
    </source>
</evidence>
<evidence type="ECO:0000256" key="7">
    <source>
        <dbReference type="ARBA" id="ARBA00023004"/>
    </source>
</evidence>
<dbReference type="InterPro" id="IPR017972">
    <property type="entry name" value="Cyt_P450_CS"/>
</dbReference>
<keyword evidence="12" id="KW-1133">Transmembrane helix</keyword>
<dbReference type="PROSITE" id="PS00086">
    <property type="entry name" value="CYTOCHROME_P450"/>
    <property type="match status" value="1"/>
</dbReference>
<keyword evidence="12" id="KW-0812">Transmembrane</keyword>
<reference evidence="13" key="1">
    <citation type="submission" date="2015-03" db="EMBL/GenBank/DDBJ databases">
        <title>A transcriptome of Araucaria cunninghamii, an australian fine timber species.</title>
        <authorList>
            <person name="Jing Yi C.J.Y."/>
            <person name="Yin San L.Y.S."/>
            <person name="Abdul Karim S.S."/>
            <person name="Wan Azmi N.N."/>
            <person name="Hercus R.R."/>
            <person name="Croft L.L."/>
        </authorList>
    </citation>
    <scope>NUCLEOTIDE SEQUENCE</scope>
    <source>
        <strain evidence="13">MI0301</strain>
        <tissue evidence="13">Leaf</tissue>
    </source>
</reference>
<keyword evidence="6 11" id="KW-0560">Oxidoreductase</keyword>
<keyword evidence="5 10" id="KW-0479">Metal-binding</keyword>
<dbReference type="InterPro" id="IPR001128">
    <property type="entry name" value="Cyt_P450"/>
</dbReference>
<protein>
    <recommendedName>
        <fullName evidence="14">Cytochrome P450</fullName>
    </recommendedName>
</protein>
<dbReference type="GO" id="GO:0004497">
    <property type="term" value="F:monooxygenase activity"/>
    <property type="evidence" value="ECO:0007669"/>
    <property type="project" value="UniProtKB-KW"/>
</dbReference>
<evidence type="ECO:0000256" key="3">
    <source>
        <dbReference type="ARBA" id="ARBA00010617"/>
    </source>
</evidence>
<keyword evidence="12" id="KW-0472">Membrane</keyword>
<sequence length="524" mass="58720">MRTAMAMGMIDVGTLYSYSYLRVVVAAAIGLVSIYAVVEYVANGLRKLPPGPRGLPILGNLLDVGSNPHQSLYRLSQRYGDLMHLKLGARDMVVASSVRAATAILKTYDHMLCNRPDAGLAFDIMTYNRSNITMGPDWHLLRKVCHLPMFSAASLEKWQLVREGEIASVIASIFHLHQLGKPADIAELAHAFTLNIIGQMVFHTRIGDKQEAFQFKRDVDHFLQLFGGFRIGDFVPFLSWTNLGGSPTEMHEVLRLIDDYFVKKLHELEQNNHKEKALIQVLQAQAEEGRISDVNVKGIVLDILLAGTDTASKTIEWAMTELIRHPEVMQRLQEEIDGVVGEQEMTVRESHLGRMKYLKAVLKETLRLHPPTPLMLPHAVPPEGCCPVLGYTIPKGSRVVVNVWAVGRDPLRWKDPLKFDPARFMEDPIDVLHAQDFGVIPFGAGRRMCPGRNLGFRMVELAIASLVHAFQWSLPMGENPKDLDMSEVFGLSVSKAVSLQVLATPRLLPHLYPYNYGYLFADEK</sequence>
<evidence type="ECO:0000256" key="8">
    <source>
        <dbReference type="ARBA" id="ARBA00023033"/>
    </source>
</evidence>
<dbReference type="SUPFAM" id="SSF48264">
    <property type="entry name" value="Cytochrome P450"/>
    <property type="match status" value="1"/>
</dbReference>
<comment type="pathway">
    <text evidence="2">Alkaloid biosynthesis; taxol biosynthesis.</text>
</comment>
<dbReference type="Gene3D" id="1.10.630.10">
    <property type="entry name" value="Cytochrome P450"/>
    <property type="match status" value="1"/>
</dbReference>
<comment type="cofactor">
    <cofactor evidence="1 10">
        <name>heme</name>
        <dbReference type="ChEBI" id="CHEBI:30413"/>
    </cofactor>
</comment>
<feature type="binding site" description="axial binding residue" evidence="10">
    <location>
        <position position="449"/>
    </location>
    <ligand>
        <name>heme</name>
        <dbReference type="ChEBI" id="CHEBI:30413"/>
    </ligand>
    <ligandPart>
        <name>Fe</name>
        <dbReference type="ChEBI" id="CHEBI:18248"/>
    </ligandPart>
</feature>
<organism evidence="13">
    <name type="scientific">Araucaria cunninghamii</name>
    <name type="common">Hoop pine</name>
    <name type="synonym">Moreton Bay pine</name>
    <dbReference type="NCBI Taxonomy" id="56994"/>
    <lineage>
        <taxon>Eukaryota</taxon>
        <taxon>Viridiplantae</taxon>
        <taxon>Streptophyta</taxon>
        <taxon>Embryophyta</taxon>
        <taxon>Tracheophyta</taxon>
        <taxon>Spermatophyta</taxon>
        <taxon>Pinopsida</taxon>
        <taxon>Pinidae</taxon>
        <taxon>Conifers II</taxon>
        <taxon>Araucariales</taxon>
        <taxon>Araucariaceae</taxon>
        <taxon>Araucaria</taxon>
    </lineage>
</organism>
<dbReference type="GO" id="GO:0005506">
    <property type="term" value="F:iron ion binding"/>
    <property type="evidence" value="ECO:0007669"/>
    <property type="project" value="InterPro"/>
</dbReference>
<feature type="transmembrane region" description="Helical" evidence="12">
    <location>
        <begin position="20"/>
        <end position="38"/>
    </location>
</feature>
<dbReference type="GO" id="GO:0042617">
    <property type="term" value="P:paclitaxel biosynthetic process"/>
    <property type="evidence" value="ECO:0007669"/>
    <property type="project" value="UniProtKB-UniPathway"/>
</dbReference>
<dbReference type="InterPro" id="IPR002401">
    <property type="entry name" value="Cyt_P450_E_grp-I"/>
</dbReference>
<keyword evidence="8 11" id="KW-0503">Monooxygenase</keyword>
<dbReference type="GO" id="GO:0020037">
    <property type="term" value="F:heme binding"/>
    <property type="evidence" value="ECO:0007669"/>
    <property type="project" value="InterPro"/>
</dbReference>
<dbReference type="GO" id="GO:0016705">
    <property type="term" value="F:oxidoreductase activity, acting on paired donors, with incorporation or reduction of molecular oxygen"/>
    <property type="evidence" value="ECO:0007669"/>
    <property type="project" value="InterPro"/>
</dbReference>
<dbReference type="AlphaFoldDB" id="A0A0D6QU65"/>
<dbReference type="Pfam" id="PF00067">
    <property type="entry name" value="p450"/>
    <property type="match status" value="1"/>
</dbReference>
<evidence type="ECO:0000256" key="9">
    <source>
        <dbReference type="ARBA" id="ARBA00023059"/>
    </source>
</evidence>
<keyword evidence="9" id="KW-0876">Taxol biosynthesis</keyword>
<name>A0A0D6QU65_ARACU</name>
<dbReference type="GO" id="GO:0044550">
    <property type="term" value="P:secondary metabolite biosynthetic process"/>
    <property type="evidence" value="ECO:0007669"/>
    <property type="project" value="UniProtKB-ARBA"/>
</dbReference>
<evidence type="ECO:0000313" key="13">
    <source>
        <dbReference type="EMBL" id="JAG93275.1"/>
    </source>
</evidence>
<dbReference type="PANTHER" id="PTHR47944:SF4">
    <property type="entry name" value="OS09G0441700 PROTEIN"/>
    <property type="match status" value="1"/>
</dbReference>
<evidence type="ECO:0000256" key="4">
    <source>
        <dbReference type="ARBA" id="ARBA00022617"/>
    </source>
</evidence>
<evidence type="ECO:0000256" key="2">
    <source>
        <dbReference type="ARBA" id="ARBA00005122"/>
    </source>
</evidence>
<dbReference type="UniPathway" id="UPA00842"/>
<evidence type="ECO:0000256" key="6">
    <source>
        <dbReference type="ARBA" id="ARBA00023002"/>
    </source>
</evidence>
<dbReference type="FunFam" id="1.10.630.10:FF:000126">
    <property type="entry name" value="Predicted protein"/>
    <property type="match status" value="1"/>
</dbReference>
<dbReference type="PRINTS" id="PR00385">
    <property type="entry name" value="P450"/>
</dbReference>
<dbReference type="CDD" id="cd20618">
    <property type="entry name" value="CYP71_clan"/>
    <property type="match status" value="1"/>
</dbReference>
<dbReference type="EMBL" id="GCKF01047394">
    <property type="protein sequence ID" value="JAG93275.1"/>
    <property type="molecule type" value="Transcribed_RNA"/>
</dbReference>
<evidence type="ECO:0000256" key="11">
    <source>
        <dbReference type="RuleBase" id="RU000461"/>
    </source>
</evidence>
<evidence type="ECO:0000256" key="10">
    <source>
        <dbReference type="PIRSR" id="PIRSR602401-1"/>
    </source>
</evidence>
<accession>A0A0D6QU65</accession>
<proteinExistence type="inferred from homology"/>